<keyword evidence="2" id="KW-1185">Reference proteome</keyword>
<gene>
    <name evidence="1" type="ORF">DPMN_095568</name>
</gene>
<protein>
    <submittedName>
        <fullName evidence="1">Uncharacterized protein</fullName>
    </submittedName>
</protein>
<evidence type="ECO:0000313" key="2">
    <source>
        <dbReference type="Proteomes" id="UP000828390"/>
    </source>
</evidence>
<reference evidence="1" key="2">
    <citation type="submission" date="2020-11" db="EMBL/GenBank/DDBJ databases">
        <authorList>
            <person name="McCartney M.A."/>
            <person name="Auch B."/>
            <person name="Kono T."/>
            <person name="Mallez S."/>
            <person name="Becker A."/>
            <person name="Gohl D.M."/>
            <person name="Silverstein K.A.T."/>
            <person name="Koren S."/>
            <person name="Bechman K.B."/>
            <person name="Herman A."/>
            <person name="Abrahante J.E."/>
            <person name="Garbe J."/>
        </authorList>
    </citation>
    <scope>NUCLEOTIDE SEQUENCE</scope>
    <source>
        <strain evidence="1">Duluth1</strain>
        <tissue evidence="1">Whole animal</tissue>
    </source>
</reference>
<dbReference type="EMBL" id="JAIWYP010000003">
    <property type="protein sequence ID" value="KAH3853045.1"/>
    <property type="molecule type" value="Genomic_DNA"/>
</dbReference>
<name>A0A9D4L7U6_DREPO</name>
<comment type="caution">
    <text evidence="1">The sequence shown here is derived from an EMBL/GenBank/DDBJ whole genome shotgun (WGS) entry which is preliminary data.</text>
</comment>
<dbReference type="Proteomes" id="UP000828390">
    <property type="component" value="Unassembled WGS sequence"/>
</dbReference>
<sequence length="89" mass="9845">MEEVAGLSPVLGNAFSLLLHTFTTLITGEACYCFHVNDTGLVSMYAYAVDASDFINGIESYFRVSVNRFQILENSESLRRVDISSLSVK</sequence>
<organism evidence="1 2">
    <name type="scientific">Dreissena polymorpha</name>
    <name type="common">Zebra mussel</name>
    <name type="synonym">Mytilus polymorpha</name>
    <dbReference type="NCBI Taxonomy" id="45954"/>
    <lineage>
        <taxon>Eukaryota</taxon>
        <taxon>Metazoa</taxon>
        <taxon>Spiralia</taxon>
        <taxon>Lophotrochozoa</taxon>
        <taxon>Mollusca</taxon>
        <taxon>Bivalvia</taxon>
        <taxon>Autobranchia</taxon>
        <taxon>Heteroconchia</taxon>
        <taxon>Euheterodonta</taxon>
        <taxon>Imparidentia</taxon>
        <taxon>Neoheterodontei</taxon>
        <taxon>Myida</taxon>
        <taxon>Dreissenoidea</taxon>
        <taxon>Dreissenidae</taxon>
        <taxon>Dreissena</taxon>
    </lineage>
</organism>
<evidence type="ECO:0000313" key="1">
    <source>
        <dbReference type="EMBL" id="KAH3853045.1"/>
    </source>
</evidence>
<accession>A0A9D4L7U6</accession>
<dbReference type="AlphaFoldDB" id="A0A9D4L7U6"/>
<proteinExistence type="predicted"/>
<reference evidence="1" key="1">
    <citation type="journal article" date="2019" name="bioRxiv">
        <title>The Genome of the Zebra Mussel, Dreissena polymorpha: A Resource for Invasive Species Research.</title>
        <authorList>
            <person name="McCartney M.A."/>
            <person name="Auch B."/>
            <person name="Kono T."/>
            <person name="Mallez S."/>
            <person name="Zhang Y."/>
            <person name="Obille A."/>
            <person name="Becker A."/>
            <person name="Abrahante J.E."/>
            <person name="Garbe J."/>
            <person name="Badalamenti J.P."/>
            <person name="Herman A."/>
            <person name="Mangelson H."/>
            <person name="Liachko I."/>
            <person name="Sullivan S."/>
            <person name="Sone E.D."/>
            <person name="Koren S."/>
            <person name="Silverstein K.A.T."/>
            <person name="Beckman K.B."/>
            <person name="Gohl D.M."/>
        </authorList>
    </citation>
    <scope>NUCLEOTIDE SEQUENCE</scope>
    <source>
        <strain evidence="1">Duluth1</strain>
        <tissue evidence="1">Whole animal</tissue>
    </source>
</reference>